<dbReference type="Pfam" id="PF07722">
    <property type="entry name" value="Peptidase_C26"/>
    <property type="match status" value="1"/>
</dbReference>
<dbReference type="AlphaFoldDB" id="A0A1I4GM53"/>
<dbReference type="EMBL" id="FOSW01000009">
    <property type="protein sequence ID" value="SFL30580.1"/>
    <property type="molecule type" value="Genomic_DNA"/>
</dbReference>
<dbReference type="GO" id="GO:0006598">
    <property type="term" value="P:polyamine catabolic process"/>
    <property type="evidence" value="ECO:0007669"/>
    <property type="project" value="TreeGrafter"/>
</dbReference>
<evidence type="ECO:0000313" key="2">
    <source>
        <dbReference type="Proteomes" id="UP000199152"/>
    </source>
</evidence>
<gene>
    <name evidence="1" type="ORF">SAMN04488085_10960</name>
</gene>
<dbReference type="InterPro" id="IPR011697">
    <property type="entry name" value="Peptidase_C26"/>
</dbReference>
<proteinExistence type="predicted"/>
<dbReference type="RefSeq" id="WP_177212810.1">
    <property type="nucleotide sequence ID" value="NZ_FOSW01000009.1"/>
</dbReference>
<evidence type="ECO:0000313" key="1">
    <source>
        <dbReference type="EMBL" id="SFL30580.1"/>
    </source>
</evidence>
<organism evidence="1 2">
    <name type="scientific">Geodermatophilus ruber</name>
    <dbReference type="NCBI Taxonomy" id="504800"/>
    <lineage>
        <taxon>Bacteria</taxon>
        <taxon>Bacillati</taxon>
        <taxon>Actinomycetota</taxon>
        <taxon>Actinomycetes</taxon>
        <taxon>Geodermatophilales</taxon>
        <taxon>Geodermatophilaceae</taxon>
        <taxon>Geodermatophilus</taxon>
    </lineage>
</organism>
<dbReference type="GO" id="GO:0033969">
    <property type="term" value="F:gamma-glutamyl-gamma-aminobutyrate hydrolase activity"/>
    <property type="evidence" value="ECO:0007669"/>
    <property type="project" value="TreeGrafter"/>
</dbReference>
<dbReference type="PANTHER" id="PTHR43235">
    <property type="entry name" value="GLUTAMINE AMIDOTRANSFERASE PB2B2.05-RELATED"/>
    <property type="match status" value="1"/>
</dbReference>
<dbReference type="Proteomes" id="UP000199152">
    <property type="component" value="Unassembled WGS sequence"/>
</dbReference>
<dbReference type="PANTHER" id="PTHR43235:SF1">
    <property type="entry name" value="GLUTAMINE AMIDOTRANSFERASE PB2B2.05-RELATED"/>
    <property type="match status" value="1"/>
</dbReference>
<dbReference type="GO" id="GO:0005829">
    <property type="term" value="C:cytosol"/>
    <property type="evidence" value="ECO:0007669"/>
    <property type="project" value="TreeGrafter"/>
</dbReference>
<dbReference type="InterPro" id="IPR029062">
    <property type="entry name" value="Class_I_gatase-like"/>
</dbReference>
<protein>
    <submittedName>
        <fullName evidence="1">Putative glutamine amidotransferase</fullName>
    </submittedName>
</protein>
<dbReference type="InterPro" id="IPR044668">
    <property type="entry name" value="PuuD-like"/>
</dbReference>
<dbReference type="SUPFAM" id="SSF52317">
    <property type="entry name" value="Class I glutamine amidotransferase-like"/>
    <property type="match status" value="1"/>
</dbReference>
<keyword evidence="1" id="KW-0315">Glutamine amidotransferase</keyword>
<dbReference type="InParanoid" id="A0A1I4GM53"/>
<sequence length="233" mass="24551">MTIVGLVAGHEGRSLVLLRAYVDAVLAAGGTPVVLPAAFGPGDDRLDRALAPVEALLLTGGGDIAPARYGAPTTTTLDHVDPVRDDVELRALRWAERSGIRALGICRGAQLMAVAHGGSLIQDLPAAGFDAHVDVRHDRGYATLRHGVKAEPDSLTEAVLGGLDEVNTHHHQAVHSPGQGLTATAWSTDGVIEAIEGPGLLGVQWHPETLFAADPRHLRPFQWLVDGEQGLRT</sequence>
<reference evidence="1 2" key="1">
    <citation type="submission" date="2016-10" db="EMBL/GenBank/DDBJ databases">
        <authorList>
            <person name="de Groot N.N."/>
        </authorList>
    </citation>
    <scope>NUCLEOTIDE SEQUENCE [LARGE SCALE GENOMIC DNA]</scope>
    <source>
        <strain evidence="1 2">DSM 45317</strain>
    </source>
</reference>
<dbReference type="CDD" id="cd01745">
    <property type="entry name" value="GATase1_2"/>
    <property type="match status" value="1"/>
</dbReference>
<dbReference type="GO" id="GO:0016740">
    <property type="term" value="F:transferase activity"/>
    <property type="evidence" value="ECO:0007669"/>
    <property type="project" value="UniProtKB-KW"/>
</dbReference>
<accession>A0A1I4GM53</accession>
<dbReference type="STRING" id="504800.SAMN04488085_10960"/>
<name>A0A1I4GM53_9ACTN</name>
<dbReference type="PROSITE" id="PS51273">
    <property type="entry name" value="GATASE_TYPE_1"/>
    <property type="match status" value="1"/>
</dbReference>
<dbReference type="Gene3D" id="3.40.50.880">
    <property type="match status" value="1"/>
</dbReference>
<keyword evidence="1" id="KW-0808">Transferase</keyword>
<keyword evidence="2" id="KW-1185">Reference proteome</keyword>